<dbReference type="InterPro" id="IPR003754">
    <property type="entry name" value="4pyrrol_synth_uPrphyn_synth"/>
</dbReference>
<feature type="domain" description="Tetrapyrrole biosynthesis uroporphyrinogen III synthase" evidence="1">
    <location>
        <begin position="16"/>
        <end position="206"/>
    </location>
</feature>
<accession>A0A550I8K7</accession>
<dbReference type="Gene3D" id="3.40.50.10090">
    <property type="match status" value="2"/>
</dbReference>
<dbReference type="PANTHER" id="PTHR12390">
    <property type="entry name" value="UROPORPHYRINOGEN III SYNTHASE"/>
    <property type="match status" value="1"/>
</dbReference>
<gene>
    <name evidence="2" type="ORF">FGM01_05330</name>
</gene>
<reference evidence="2 3" key="1">
    <citation type="submission" date="2019-06" db="EMBL/GenBank/DDBJ databases">
        <title>Gramella sabulilitoris sp. nov., isolated from a marine sand.</title>
        <authorList>
            <person name="Yoon J.-H."/>
        </authorList>
    </citation>
    <scope>NUCLEOTIDE SEQUENCE [LARGE SCALE GENOMIC DNA]</scope>
    <source>
        <strain evidence="2 3">HSMS-1</strain>
    </source>
</reference>
<dbReference type="Pfam" id="PF02602">
    <property type="entry name" value="HEM4"/>
    <property type="match status" value="1"/>
</dbReference>
<dbReference type="GO" id="GO:0006780">
    <property type="term" value="P:uroporphyrinogen III biosynthetic process"/>
    <property type="evidence" value="ECO:0007669"/>
    <property type="project" value="InterPro"/>
</dbReference>
<dbReference type="EMBL" id="VHSF01000001">
    <property type="protein sequence ID" value="TRO67305.1"/>
    <property type="molecule type" value="Genomic_DNA"/>
</dbReference>
<dbReference type="InterPro" id="IPR036108">
    <property type="entry name" value="4pyrrol_syn_uPrphyn_synt_sf"/>
</dbReference>
<comment type="caution">
    <text evidence="2">The sequence shown here is derived from an EMBL/GenBank/DDBJ whole genome shotgun (WGS) entry which is preliminary data.</text>
</comment>
<proteinExistence type="predicted"/>
<dbReference type="CDD" id="cd06578">
    <property type="entry name" value="HemD"/>
    <property type="match status" value="1"/>
</dbReference>
<keyword evidence="3" id="KW-1185">Reference proteome</keyword>
<dbReference type="OrthoDB" id="1523900at2"/>
<dbReference type="GO" id="GO:0005829">
    <property type="term" value="C:cytosol"/>
    <property type="evidence" value="ECO:0007669"/>
    <property type="project" value="TreeGrafter"/>
</dbReference>
<dbReference type="GO" id="GO:0004852">
    <property type="term" value="F:uroporphyrinogen-III synthase activity"/>
    <property type="evidence" value="ECO:0007669"/>
    <property type="project" value="InterPro"/>
</dbReference>
<dbReference type="SUPFAM" id="SSF69618">
    <property type="entry name" value="HemD-like"/>
    <property type="match status" value="1"/>
</dbReference>
<evidence type="ECO:0000313" key="2">
    <source>
        <dbReference type="EMBL" id="TRO67305.1"/>
    </source>
</evidence>
<protein>
    <submittedName>
        <fullName evidence="2">Uroporphyrinogen-III synthase</fullName>
    </submittedName>
</protein>
<dbReference type="PANTHER" id="PTHR12390:SF0">
    <property type="entry name" value="UROPORPHYRINOGEN-III SYNTHASE"/>
    <property type="match status" value="1"/>
</dbReference>
<dbReference type="InterPro" id="IPR039793">
    <property type="entry name" value="UROS/Hem4"/>
</dbReference>
<evidence type="ECO:0000259" key="1">
    <source>
        <dbReference type="Pfam" id="PF02602"/>
    </source>
</evidence>
<evidence type="ECO:0000313" key="3">
    <source>
        <dbReference type="Proteomes" id="UP000315131"/>
    </source>
</evidence>
<dbReference type="Proteomes" id="UP000315131">
    <property type="component" value="Unassembled WGS sequence"/>
</dbReference>
<dbReference type="AlphaFoldDB" id="A0A550I8K7"/>
<dbReference type="RefSeq" id="WP_143410083.1">
    <property type="nucleotide sequence ID" value="NZ_VHSF01000001.1"/>
</dbReference>
<organism evidence="2 3">
    <name type="scientific">Christiangramia sabulilitoris</name>
    <dbReference type="NCBI Taxonomy" id="2583991"/>
    <lineage>
        <taxon>Bacteria</taxon>
        <taxon>Pseudomonadati</taxon>
        <taxon>Bacteroidota</taxon>
        <taxon>Flavobacteriia</taxon>
        <taxon>Flavobacteriales</taxon>
        <taxon>Flavobacteriaceae</taxon>
        <taxon>Christiangramia</taxon>
    </lineage>
</organism>
<sequence>MPTVLSTKKLALNQKELLLNSGIGIVEYDAISIEFIDFQLESLEIEYAIFTSKNAVKAVEGKLTSATKCFCVGEKTSAYARDIGFQVLEQADNASKLANILIQKYRNGKFHFFSGNKRREELPALLKENNIAFAETKVYNTHLNKREFKSQFDGILFFSPSAVISFTATNKLETKAFCIGETTASEARKHTDKIIVANKPGIENVIAKVVANLKNH</sequence>
<name>A0A550I8K7_9FLAO</name>